<evidence type="ECO:0000313" key="3">
    <source>
        <dbReference type="EnsemblPlants" id="KQK07138"/>
    </source>
</evidence>
<evidence type="ECO:0000256" key="1">
    <source>
        <dbReference type="SAM" id="MobiDB-lite"/>
    </source>
</evidence>
<organism evidence="2">
    <name type="scientific">Brachypodium distachyon</name>
    <name type="common">Purple false brome</name>
    <name type="synonym">Trachynia distachya</name>
    <dbReference type="NCBI Taxonomy" id="15368"/>
    <lineage>
        <taxon>Eukaryota</taxon>
        <taxon>Viridiplantae</taxon>
        <taxon>Streptophyta</taxon>
        <taxon>Embryophyta</taxon>
        <taxon>Tracheophyta</taxon>
        <taxon>Spermatophyta</taxon>
        <taxon>Magnoliopsida</taxon>
        <taxon>Liliopsida</taxon>
        <taxon>Poales</taxon>
        <taxon>Poaceae</taxon>
        <taxon>BOP clade</taxon>
        <taxon>Pooideae</taxon>
        <taxon>Stipodae</taxon>
        <taxon>Brachypodieae</taxon>
        <taxon>Brachypodium</taxon>
    </lineage>
</organism>
<dbReference type="InParanoid" id="A0A0Q3R136"/>
<feature type="compositionally biased region" description="Polar residues" evidence="1">
    <location>
        <begin position="9"/>
        <end position="26"/>
    </location>
</feature>
<feature type="region of interest" description="Disordered" evidence="1">
    <location>
        <begin position="1"/>
        <end position="53"/>
    </location>
</feature>
<dbReference type="Gramene" id="KQK07138">
    <property type="protein sequence ID" value="KQK07138"/>
    <property type="gene ID" value="BRADI_2g33312v3"/>
</dbReference>
<evidence type="ECO:0000313" key="4">
    <source>
        <dbReference type="Proteomes" id="UP000008810"/>
    </source>
</evidence>
<gene>
    <name evidence="2" type="ORF">BRADI_2g33312v3</name>
</gene>
<accession>A0A0Q3R136</accession>
<protein>
    <submittedName>
        <fullName evidence="2 3">Uncharacterized protein</fullName>
    </submittedName>
</protein>
<reference evidence="3" key="3">
    <citation type="submission" date="2018-08" db="UniProtKB">
        <authorList>
            <consortium name="EnsemblPlants"/>
        </authorList>
    </citation>
    <scope>IDENTIFICATION</scope>
    <source>
        <strain evidence="3">cv. Bd21</strain>
    </source>
</reference>
<dbReference type="EnsemblPlants" id="KQK07138">
    <property type="protein sequence ID" value="KQK07138"/>
    <property type="gene ID" value="BRADI_2g33312v3"/>
</dbReference>
<sequence length="53" mass="5955">MSAIHPASVNLNNKLPNSTTLPNGNLQRPAARQCQETQWRYKTSPPEKQDQHG</sequence>
<evidence type="ECO:0000313" key="2">
    <source>
        <dbReference type="EMBL" id="KQK07138.1"/>
    </source>
</evidence>
<dbReference type="EMBL" id="CM000881">
    <property type="protein sequence ID" value="KQK07138.1"/>
    <property type="molecule type" value="Genomic_DNA"/>
</dbReference>
<keyword evidence="4" id="KW-1185">Reference proteome</keyword>
<name>A0A0Q3R136_BRADI</name>
<reference evidence="2" key="2">
    <citation type="submission" date="2017-06" db="EMBL/GenBank/DDBJ databases">
        <title>WGS assembly of Brachypodium distachyon.</title>
        <authorList>
            <consortium name="The International Brachypodium Initiative"/>
            <person name="Lucas S."/>
            <person name="Harmon-Smith M."/>
            <person name="Lail K."/>
            <person name="Tice H."/>
            <person name="Grimwood J."/>
            <person name="Bruce D."/>
            <person name="Barry K."/>
            <person name="Shu S."/>
            <person name="Lindquist E."/>
            <person name="Wang M."/>
            <person name="Pitluck S."/>
            <person name="Vogel J.P."/>
            <person name="Garvin D.F."/>
            <person name="Mockler T.C."/>
            <person name="Schmutz J."/>
            <person name="Rokhsar D."/>
            <person name="Bevan M.W."/>
        </authorList>
    </citation>
    <scope>NUCLEOTIDE SEQUENCE</scope>
    <source>
        <strain evidence="2">Bd21</strain>
    </source>
</reference>
<dbReference type="Proteomes" id="UP000008810">
    <property type="component" value="Chromosome 2"/>
</dbReference>
<reference evidence="2 3" key="1">
    <citation type="journal article" date="2010" name="Nature">
        <title>Genome sequencing and analysis of the model grass Brachypodium distachyon.</title>
        <authorList>
            <consortium name="International Brachypodium Initiative"/>
        </authorList>
    </citation>
    <scope>NUCLEOTIDE SEQUENCE [LARGE SCALE GENOMIC DNA]</scope>
    <source>
        <strain evidence="2 3">Bd21</strain>
    </source>
</reference>
<dbReference type="AlphaFoldDB" id="A0A0Q3R136"/>
<proteinExistence type="predicted"/>